<protein>
    <recommendedName>
        <fullName evidence="4">Stress response protein NST1</fullName>
    </recommendedName>
    <alternativeName>
        <fullName evidence="3">Stress response protein nst1</fullName>
    </alternativeName>
</protein>
<comment type="similarity">
    <text evidence="2">Belongs to the NST1 family.</text>
</comment>
<dbReference type="Pfam" id="PF13945">
    <property type="entry name" value="NST1"/>
    <property type="match status" value="1"/>
</dbReference>
<dbReference type="Proteomes" id="UP000613177">
    <property type="component" value="Unassembled WGS sequence"/>
</dbReference>
<sequence>MTTKNCSSKQQQKKQKSSTRLTNSHEQKTDIWTKTNYTEERQRIREFWLHLSEAERRSLVKVEKEAVLHKMKEQQRHSCNCSVCGKKRTAIEDELEVLYDAYYEELEQYAYRQQHKYTVIRCKNNDTRTEEQRMEEGRKMFQVFAARMFEQRVFTAYREKVAQDRQQCLIEELEEEERQRQEKELKKQQDKEKKRDKRRSPVATEEKTTEVPHHVLTDATTSITPISQRRTSLAGPIGSPVRSRSIHQNNQYVANDSETQYSFFSNFLFGQMPTNREQTNESFNTNRRVSSDGSNLRWSNGWTPLTVLSDNVHGKLFGDVLAGDRNFMILERSRIAYLKLNELASAKIFIVPPFHTLDQLHRMLHDLYYDTIIDVRELYQIIQQFPSSGFKCYYNQHQQCYIVQYGIVPTRSTSSLLPTNNMISPPSITHFIP</sequence>
<evidence type="ECO:0000256" key="7">
    <source>
        <dbReference type="SAM" id="MobiDB-lite"/>
    </source>
</evidence>
<evidence type="ECO:0000256" key="3">
    <source>
        <dbReference type="ARBA" id="ARBA00015112"/>
    </source>
</evidence>
<evidence type="ECO:0000313" key="9">
    <source>
        <dbReference type="Proteomes" id="UP000613177"/>
    </source>
</evidence>
<evidence type="ECO:0000313" key="8">
    <source>
        <dbReference type="EMBL" id="KAG2232966.1"/>
    </source>
</evidence>
<feature type="region of interest" description="Disordered" evidence="7">
    <location>
        <begin position="182"/>
        <end position="214"/>
    </location>
</feature>
<dbReference type="InterPro" id="IPR025279">
    <property type="entry name" value="NST1"/>
</dbReference>
<gene>
    <name evidence="8" type="ORF">INT48_008059</name>
</gene>
<keyword evidence="6" id="KW-0175">Coiled coil</keyword>
<accession>A0A8H7SRE5</accession>
<organism evidence="8 9">
    <name type="scientific">Thamnidium elegans</name>
    <dbReference type="NCBI Taxonomy" id="101142"/>
    <lineage>
        <taxon>Eukaryota</taxon>
        <taxon>Fungi</taxon>
        <taxon>Fungi incertae sedis</taxon>
        <taxon>Mucoromycota</taxon>
        <taxon>Mucoromycotina</taxon>
        <taxon>Mucoromycetes</taxon>
        <taxon>Mucorales</taxon>
        <taxon>Mucorineae</taxon>
        <taxon>Mucoraceae</taxon>
        <taxon>Thamnidium</taxon>
    </lineage>
</organism>
<keyword evidence="5" id="KW-0963">Cytoplasm</keyword>
<comment type="caution">
    <text evidence="8">The sequence shown here is derived from an EMBL/GenBank/DDBJ whole genome shotgun (WGS) entry which is preliminary data.</text>
</comment>
<dbReference type="AlphaFoldDB" id="A0A8H7SRE5"/>
<feature type="compositionally biased region" description="Basic and acidic residues" evidence="7">
    <location>
        <begin position="182"/>
        <end position="193"/>
    </location>
</feature>
<name>A0A8H7SRE5_9FUNG</name>
<evidence type="ECO:0000256" key="4">
    <source>
        <dbReference type="ARBA" id="ARBA00020733"/>
    </source>
</evidence>
<dbReference type="GO" id="GO:0005737">
    <property type="term" value="C:cytoplasm"/>
    <property type="evidence" value="ECO:0007669"/>
    <property type="project" value="UniProtKB-SubCell"/>
</dbReference>
<evidence type="ECO:0000256" key="2">
    <source>
        <dbReference type="ARBA" id="ARBA00007112"/>
    </source>
</evidence>
<feature type="compositionally biased region" description="Basic and acidic residues" evidence="7">
    <location>
        <begin position="204"/>
        <end position="214"/>
    </location>
</feature>
<evidence type="ECO:0000256" key="6">
    <source>
        <dbReference type="ARBA" id="ARBA00023054"/>
    </source>
</evidence>
<proteinExistence type="inferred from homology"/>
<evidence type="ECO:0000256" key="1">
    <source>
        <dbReference type="ARBA" id="ARBA00004496"/>
    </source>
</evidence>
<evidence type="ECO:0000256" key="5">
    <source>
        <dbReference type="ARBA" id="ARBA00022490"/>
    </source>
</evidence>
<feature type="region of interest" description="Disordered" evidence="7">
    <location>
        <begin position="1"/>
        <end position="27"/>
    </location>
</feature>
<comment type="subcellular location">
    <subcellularLocation>
        <location evidence="1">Cytoplasm</location>
    </subcellularLocation>
</comment>
<keyword evidence="9" id="KW-1185">Reference proteome</keyword>
<reference evidence="8" key="1">
    <citation type="submission" date="2021-01" db="EMBL/GenBank/DDBJ databases">
        <title>Metabolic potential, ecology and presence of endohyphal bacteria is reflected in genomic diversity of Mucoromycotina.</title>
        <authorList>
            <person name="Muszewska A."/>
            <person name="Okrasinska A."/>
            <person name="Steczkiewicz K."/>
            <person name="Drgas O."/>
            <person name="Orlowska M."/>
            <person name="Perlinska-Lenart U."/>
            <person name="Aleksandrzak-Piekarczyk T."/>
            <person name="Szatraj K."/>
            <person name="Zielenkiewicz U."/>
            <person name="Pilsyk S."/>
            <person name="Malc E."/>
            <person name="Mieczkowski P."/>
            <person name="Kruszewska J.S."/>
            <person name="Biernat P."/>
            <person name="Pawlowska J."/>
        </authorList>
    </citation>
    <scope>NUCLEOTIDE SEQUENCE</scope>
    <source>
        <strain evidence="8">WA0000018081</strain>
    </source>
</reference>
<dbReference type="EMBL" id="JAEPRE010000094">
    <property type="protein sequence ID" value="KAG2232966.1"/>
    <property type="molecule type" value="Genomic_DNA"/>
</dbReference>